<evidence type="ECO:0000313" key="1">
    <source>
        <dbReference type="EMBL" id="KAH7923803.1"/>
    </source>
</evidence>
<dbReference type="EMBL" id="MU266442">
    <property type="protein sequence ID" value="KAH7923803.1"/>
    <property type="molecule type" value="Genomic_DNA"/>
</dbReference>
<dbReference type="Proteomes" id="UP000790709">
    <property type="component" value="Unassembled WGS sequence"/>
</dbReference>
<comment type="caution">
    <text evidence="1">The sequence shown here is derived from an EMBL/GenBank/DDBJ whole genome shotgun (WGS) entry which is preliminary data.</text>
</comment>
<gene>
    <name evidence="1" type="ORF">BV22DRAFT_561499</name>
</gene>
<keyword evidence="2" id="KW-1185">Reference proteome</keyword>
<proteinExistence type="predicted"/>
<sequence>MSISFPISQFGNELGQFKPAISLAEAPSDWLHADNQHISECVSTLKSREQLGIDGMDVVFPRFFVYTMAHLSSFNPKLVDPLKAKATEWTSDKDDIAQLVNHRTVRDTIWDHLNRCGGTHFHDAGTEILVGDIIMLDTLCITARILLILRDHQRRQVLMDQHAFNAQSLLGLFQTLLDSPNLGSARPSIVRAAVDLSRKTGLYPECLIIPGVKIRGKEPVCGGSFGHIYKGKVAGQAIAIKVMRVSNATAIEGALKVFSREAVLWRQLSNPNVLPFYGVYRSPETASKLCLVSPWMENGNITQYLEKTPTADRGSLVMDIARGLDYLHSFEPPVIHGDLKGANILITASSRACVAGFGLATLEHEVNVSFTPSTSSYGVGALFWIAPELLSYCEGERRHATLASDMYSFGCVCYEIYTGCPKFANLSFPGAIIAVTEGRQVPRPTHPELDDTMWELVEQCWAIEPLSRPLSSNVVHELRSHFTNLQGQESICDWNEDVILDLHSKLVREPSDTTSGDGTWPITDQDIIVAVMGPTGAGKTSFINIATEKTYSIGGHNLESCTQEVRAFKCPHPRLEGRNVVFVDTPGFDDTHRTGYDILKEIEKWLKTTQRTTLSAILVFHPVSESRKRGTPSRNFNMFQELCGVNHKVVLTTTMWDKVPAEVGDQRDSQLREEFLGQMIWQWCLTARFESTWRQRHFVPTGD</sequence>
<evidence type="ECO:0000313" key="2">
    <source>
        <dbReference type="Proteomes" id="UP000790709"/>
    </source>
</evidence>
<reference evidence="1" key="1">
    <citation type="journal article" date="2021" name="New Phytol.">
        <title>Evolutionary innovations through gain and loss of genes in the ectomycorrhizal Boletales.</title>
        <authorList>
            <person name="Wu G."/>
            <person name="Miyauchi S."/>
            <person name="Morin E."/>
            <person name="Kuo A."/>
            <person name="Drula E."/>
            <person name="Varga T."/>
            <person name="Kohler A."/>
            <person name="Feng B."/>
            <person name="Cao Y."/>
            <person name="Lipzen A."/>
            <person name="Daum C."/>
            <person name="Hundley H."/>
            <person name="Pangilinan J."/>
            <person name="Johnson J."/>
            <person name="Barry K."/>
            <person name="LaButti K."/>
            <person name="Ng V."/>
            <person name="Ahrendt S."/>
            <person name="Min B."/>
            <person name="Choi I.G."/>
            <person name="Park H."/>
            <person name="Plett J.M."/>
            <person name="Magnuson J."/>
            <person name="Spatafora J.W."/>
            <person name="Nagy L.G."/>
            <person name="Henrissat B."/>
            <person name="Grigoriev I.V."/>
            <person name="Yang Z.L."/>
            <person name="Xu J."/>
            <person name="Martin F.M."/>
        </authorList>
    </citation>
    <scope>NUCLEOTIDE SEQUENCE</scope>
    <source>
        <strain evidence="1">KUC20120723A-06</strain>
    </source>
</reference>
<protein>
    <submittedName>
        <fullName evidence="1">Kinase-like protein</fullName>
    </submittedName>
</protein>
<name>A0ACB8BG17_9AGAM</name>
<organism evidence="1 2">
    <name type="scientific">Leucogyrophana mollusca</name>
    <dbReference type="NCBI Taxonomy" id="85980"/>
    <lineage>
        <taxon>Eukaryota</taxon>
        <taxon>Fungi</taxon>
        <taxon>Dikarya</taxon>
        <taxon>Basidiomycota</taxon>
        <taxon>Agaricomycotina</taxon>
        <taxon>Agaricomycetes</taxon>
        <taxon>Agaricomycetidae</taxon>
        <taxon>Boletales</taxon>
        <taxon>Boletales incertae sedis</taxon>
        <taxon>Leucogyrophana</taxon>
    </lineage>
</organism>
<accession>A0ACB8BG17</accession>